<evidence type="ECO:0000313" key="3">
    <source>
        <dbReference type="EMBL" id="EAY27878.1"/>
    </source>
</evidence>
<keyword evidence="1" id="KW-0802">TPR repeat</keyword>
<dbReference type="Pfam" id="PF13424">
    <property type="entry name" value="TPR_12"/>
    <property type="match status" value="3"/>
</dbReference>
<dbReference type="Pfam" id="PF12770">
    <property type="entry name" value="CHAT"/>
    <property type="match status" value="1"/>
</dbReference>
<dbReference type="Gene3D" id="1.25.40.10">
    <property type="entry name" value="Tetratricopeptide repeat domain"/>
    <property type="match status" value="3"/>
</dbReference>
<dbReference type="PROSITE" id="PS50005">
    <property type="entry name" value="TPR"/>
    <property type="match status" value="4"/>
</dbReference>
<gene>
    <name evidence="3" type="ORF">M23134_00319</name>
</gene>
<dbReference type="InterPro" id="IPR011990">
    <property type="entry name" value="TPR-like_helical_dom_sf"/>
</dbReference>
<reference evidence="3 4" key="1">
    <citation type="submission" date="2007-01" db="EMBL/GenBank/DDBJ databases">
        <authorList>
            <person name="Haygood M."/>
            <person name="Podell S."/>
            <person name="Anderson C."/>
            <person name="Hopkinson B."/>
            <person name="Roe K."/>
            <person name="Barbeau K."/>
            <person name="Gaasterland T."/>
            <person name="Ferriera S."/>
            <person name="Johnson J."/>
            <person name="Kravitz S."/>
            <person name="Beeson K."/>
            <person name="Sutton G."/>
            <person name="Rogers Y.-H."/>
            <person name="Friedman R."/>
            <person name="Frazier M."/>
            <person name="Venter J.C."/>
        </authorList>
    </citation>
    <scope>NUCLEOTIDE SEQUENCE [LARGE SCALE GENOMIC DNA]</scope>
    <source>
        <strain evidence="3 4">ATCC 23134</strain>
    </source>
</reference>
<evidence type="ECO:0000259" key="2">
    <source>
        <dbReference type="Pfam" id="PF12770"/>
    </source>
</evidence>
<dbReference type="Proteomes" id="UP000004095">
    <property type="component" value="Unassembled WGS sequence"/>
</dbReference>
<accession>A1ZP86</accession>
<protein>
    <submittedName>
        <fullName evidence="3">Tetratricopeptide repeat domain protein</fullName>
    </submittedName>
</protein>
<dbReference type="Pfam" id="PF13432">
    <property type="entry name" value="TPR_16"/>
    <property type="match status" value="1"/>
</dbReference>
<dbReference type="EMBL" id="AAWS01000020">
    <property type="protein sequence ID" value="EAY27878.1"/>
    <property type="molecule type" value="Genomic_DNA"/>
</dbReference>
<dbReference type="eggNOG" id="COG0457">
    <property type="taxonomic scope" value="Bacteria"/>
</dbReference>
<dbReference type="SMART" id="SM00028">
    <property type="entry name" value="TPR"/>
    <property type="match status" value="8"/>
</dbReference>
<dbReference type="PANTHER" id="PTHR10098">
    <property type="entry name" value="RAPSYN-RELATED"/>
    <property type="match status" value="1"/>
</dbReference>
<comment type="caution">
    <text evidence="3">The sequence shown here is derived from an EMBL/GenBank/DDBJ whole genome shotgun (WGS) entry which is preliminary data.</text>
</comment>
<evidence type="ECO:0000256" key="1">
    <source>
        <dbReference type="PROSITE-ProRule" id="PRU00339"/>
    </source>
</evidence>
<feature type="domain" description="CHAT" evidence="2">
    <location>
        <begin position="709"/>
        <end position="1034"/>
    </location>
</feature>
<feature type="repeat" description="TPR" evidence="1">
    <location>
        <begin position="96"/>
        <end position="129"/>
    </location>
</feature>
<evidence type="ECO:0000313" key="4">
    <source>
        <dbReference type="Proteomes" id="UP000004095"/>
    </source>
</evidence>
<dbReference type="eggNOG" id="COG4995">
    <property type="taxonomic scope" value="Bacteria"/>
</dbReference>
<feature type="repeat" description="TPR" evidence="1">
    <location>
        <begin position="135"/>
        <end position="168"/>
    </location>
</feature>
<proteinExistence type="predicted"/>
<dbReference type="InterPro" id="IPR024983">
    <property type="entry name" value="CHAT_dom"/>
</dbReference>
<organism evidence="3 4">
    <name type="scientific">Microscilla marina ATCC 23134</name>
    <dbReference type="NCBI Taxonomy" id="313606"/>
    <lineage>
        <taxon>Bacteria</taxon>
        <taxon>Pseudomonadati</taxon>
        <taxon>Bacteroidota</taxon>
        <taxon>Cytophagia</taxon>
        <taxon>Cytophagales</taxon>
        <taxon>Microscillaceae</taxon>
        <taxon>Microscilla</taxon>
    </lineage>
</organism>
<sequence>MTVAQSSRNLSDTTAANKLLATGQKLLFMGKPDSAALYLEKSSFNFRRANQLKRALQVQTKLVESLWRSYQLSRALKLGKKLLKDAEKYKYPEVTLEALLNLGYIRTENGDYDLAIDRFKQALTKNLARANRLATLANLGLGRVHFLKDQYKLALENFKKGLKLSKTVFGERHSVVAQALLNLGIFYTNQGSYSLAQKNCDLALGIAKATFGEESILVADIYVSIANIYRDKRSLEKSLEYYSQSLIIYQKITEKNNPKPAYCYLGMGDVYKQQDEFDKSREYYNKALTIFQYSIGDYHPVVVECYLGLANLAFLRNDYGLALDYYNKVLDINYDLRGEYNKSSSNAYNNIAAIYYYGKTEYVTARSNFQKSLDSDRILYGNKHPNVANAFYNISQTYNEQGRRETALEYLQRALTASITDFNDENIYVNPPLRNYYVENDLFHFLKLKAKILQAGFEKDGNADLKGLKIALDTYYLCDTLVEKIRQTHTSEKDKIALGKDAAKLYKAAVSASYNLYKFTDKYNIDQLGKGLDITKTKKSFLKDMFYFSEKNKGAVLSQSLVHSKAKAFGGIPDSLLAIEDSLSKKIAELKLEIAAKPDSVTELMYRQKLFNAHREYDDIIKYFETHFPKYYELKHNLGVAPIDSIRQLLDDSTAIVSYFTTPEKIFMVVVTKNDLLVNSANKEYRFDKYVIGVRKGILYRRKNFYAKYAYKLYKQLFPGKLPTYLKHLIIIPDGELSTIPFEALITDKNYAGKSFQELPYLIKKYQVSYAFSANLLYQTFLQHKNDQKKNKPKREYVALAPVFDDKKVAGMSIKTKATLKLMDSAVSDTSSVTRGVLLSGEYVSPLKATEEEVKDILKEFDKYNKAGEVHTHLKANEAFVKNGGLSNTRYIHIATHGFVNEETPELSGLLLAQDSTINEDGILYSGEIYNLKLSSDLVTLSACETGLGKISKGEGVIGLSRALLYAGTKNIMVSLWKVADHSTSLLMMDFYEELLKHPKESQIEALHKSKQDMIASSNYAAPYYWSPFILIGK</sequence>
<name>A1ZP86_MICM2</name>
<keyword evidence="4" id="KW-1185">Reference proteome</keyword>
<feature type="repeat" description="TPR" evidence="1">
    <location>
        <begin position="388"/>
        <end position="421"/>
    </location>
</feature>
<dbReference type="AlphaFoldDB" id="A1ZP86"/>
<feature type="repeat" description="TPR" evidence="1">
    <location>
        <begin position="261"/>
        <end position="294"/>
    </location>
</feature>
<dbReference type="InterPro" id="IPR019734">
    <property type="entry name" value="TPR_rpt"/>
</dbReference>
<dbReference type="SUPFAM" id="SSF48452">
    <property type="entry name" value="TPR-like"/>
    <property type="match status" value="2"/>
</dbReference>